<dbReference type="InterPro" id="IPR023100">
    <property type="entry name" value="D-aminoacylase_insert_dom_sf"/>
</dbReference>
<protein>
    <submittedName>
        <fullName evidence="2">N-acyl-D-amino-acid deacylase</fullName>
    </submittedName>
</protein>
<dbReference type="SUPFAM" id="SSF51556">
    <property type="entry name" value="Metallo-dependent hydrolases"/>
    <property type="match status" value="1"/>
</dbReference>
<feature type="domain" description="Amidohydrolase 3" evidence="1">
    <location>
        <begin position="350"/>
        <end position="462"/>
    </location>
</feature>
<evidence type="ECO:0000313" key="3">
    <source>
        <dbReference type="Proteomes" id="UP000199473"/>
    </source>
</evidence>
<dbReference type="GO" id="GO:0005829">
    <property type="term" value="C:cytosol"/>
    <property type="evidence" value="ECO:0007669"/>
    <property type="project" value="TreeGrafter"/>
</dbReference>
<dbReference type="AlphaFoldDB" id="A0A1I3Z513"/>
<organism evidence="2 3">
    <name type="scientific">Falsiroseomonas stagni DSM 19981</name>
    <dbReference type="NCBI Taxonomy" id="1123062"/>
    <lineage>
        <taxon>Bacteria</taxon>
        <taxon>Pseudomonadati</taxon>
        <taxon>Pseudomonadota</taxon>
        <taxon>Alphaproteobacteria</taxon>
        <taxon>Acetobacterales</taxon>
        <taxon>Roseomonadaceae</taxon>
        <taxon>Falsiroseomonas</taxon>
    </lineage>
</organism>
<dbReference type="SUPFAM" id="SSF51338">
    <property type="entry name" value="Composite domain of metallo-dependent hydrolases"/>
    <property type="match status" value="1"/>
</dbReference>
<reference evidence="2 3" key="1">
    <citation type="submission" date="2016-10" db="EMBL/GenBank/DDBJ databases">
        <authorList>
            <person name="de Groot N.N."/>
        </authorList>
    </citation>
    <scope>NUCLEOTIDE SEQUENCE [LARGE SCALE GENOMIC DNA]</scope>
    <source>
        <strain evidence="2 3">DSM 19981</strain>
    </source>
</reference>
<dbReference type="Gene3D" id="2.30.40.10">
    <property type="entry name" value="Urease, subunit C, domain 1"/>
    <property type="match status" value="1"/>
</dbReference>
<dbReference type="Gene3D" id="3.30.1490.130">
    <property type="entry name" value="D-aminoacylase. Domain 3"/>
    <property type="match status" value="1"/>
</dbReference>
<dbReference type="CDD" id="cd01297">
    <property type="entry name" value="D-aminoacylase"/>
    <property type="match status" value="1"/>
</dbReference>
<evidence type="ECO:0000259" key="1">
    <source>
        <dbReference type="Pfam" id="PF07969"/>
    </source>
</evidence>
<dbReference type="PANTHER" id="PTHR11647">
    <property type="entry name" value="HYDRANTOINASE/DIHYDROPYRIMIDINASE FAMILY MEMBER"/>
    <property type="match status" value="1"/>
</dbReference>
<dbReference type="InterPro" id="IPR011059">
    <property type="entry name" value="Metal-dep_hydrolase_composite"/>
</dbReference>
<dbReference type="Pfam" id="PF07969">
    <property type="entry name" value="Amidohydro_3"/>
    <property type="match status" value="2"/>
</dbReference>
<name>A0A1I3Z513_9PROT</name>
<dbReference type="InterPro" id="IPR050378">
    <property type="entry name" value="Metallo-dep_Hydrolases_sf"/>
</dbReference>
<evidence type="ECO:0000313" key="2">
    <source>
        <dbReference type="EMBL" id="SFK39184.1"/>
    </source>
</evidence>
<dbReference type="InterPro" id="IPR013108">
    <property type="entry name" value="Amidohydro_3"/>
</dbReference>
<gene>
    <name evidence="2" type="ORF">SAMN02745775_102177</name>
</gene>
<dbReference type="Gene3D" id="3.20.20.140">
    <property type="entry name" value="Metal-dependent hydrolases"/>
    <property type="match status" value="1"/>
</dbReference>
<proteinExistence type="predicted"/>
<dbReference type="OrthoDB" id="9766983at2"/>
<dbReference type="EMBL" id="FOSQ01000002">
    <property type="protein sequence ID" value="SFK39184.1"/>
    <property type="molecule type" value="Genomic_DNA"/>
</dbReference>
<dbReference type="GO" id="GO:0016811">
    <property type="term" value="F:hydrolase activity, acting on carbon-nitrogen (but not peptide) bonds, in linear amides"/>
    <property type="evidence" value="ECO:0007669"/>
    <property type="project" value="InterPro"/>
</dbReference>
<dbReference type="PANTHER" id="PTHR11647:SF1">
    <property type="entry name" value="COLLAPSIN RESPONSE MEDIATOR PROTEIN"/>
    <property type="match status" value="1"/>
</dbReference>
<dbReference type="RefSeq" id="WP_092958057.1">
    <property type="nucleotide sequence ID" value="NZ_FOSQ01000002.1"/>
</dbReference>
<dbReference type="InterPro" id="IPR032466">
    <property type="entry name" value="Metal_Hydrolase"/>
</dbReference>
<feature type="domain" description="Amidohydrolase 3" evidence="1">
    <location>
        <begin position="51"/>
        <end position="285"/>
    </location>
</feature>
<sequence length="488" mass="52809">MALRCDLIIRDATLFDGTGAPRRVGDIGVKGDRIAAMGDLGGASGDREIIATGKAVAPGFIDAHTHDDRAVLMGHQATTCKTSQGVTTVVCGCCGVSLAPARFKTAPPPPLDLIGAEGWWRFGDFGDYAHAINSKGSEVNVYALVGNQTLRVEAMEGDVMRPANEREINHMHARVKQAMQEGASGFSTGLYYDPNKHATTEEVIAITEALKPYDGLYSTHMRDEADRVLASIEETMRIGKKAGVAVQISHHKCSLPENYGRSVQTLPLIEAYSRTQEVAYDVYPYPAGSTVLMPDRLRDDVPVMITWSVPHPEMAGKYLADIARGWNTDIRAAAQKLTPAGQISFQMDEDDVQRIMAHPLSMIGSDGIPHDAHPHPRLWGTFPRVLGHYARGLNLFSMETAIHKMTGRCAEAYGIVDRGVLREGAYADLVLFDPATVIDAATFDTPMVPSIGIEEVWANGVATFRHGVGDKGGATGARPGRLVTRHRA</sequence>
<dbReference type="STRING" id="1123062.SAMN02745775_102177"/>
<accession>A0A1I3Z513</accession>
<dbReference type="Proteomes" id="UP000199473">
    <property type="component" value="Unassembled WGS sequence"/>
</dbReference>
<keyword evidence="3" id="KW-1185">Reference proteome</keyword>
<dbReference type="GO" id="GO:0016812">
    <property type="term" value="F:hydrolase activity, acting on carbon-nitrogen (but not peptide) bonds, in cyclic amides"/>
    <property type="evidence" value="ECO:0007669"/>
    <property type="project" value="TreeGrafter"/>
</dbReference>